<dbReference type="PANTHER" id="PTHR35037">
    <property type="entry name" value="C-TERMINAL REGION OF AIDA-LIKE PROTEIN"/>
    <property type="match status" value="1"/>
</dbReference>
<gene>
    <name evidence="3" type="primary">malT</name>
    <name evidence="3" type="ORF">I2494_07540</name>
</gene>
<keyword evidence="1" id="KW-0732">Signal</keyword>
<organism evidence="3 4">
    <name type="scientific">Limnobaculum allomyrinae</name>
    <dbReference type="NCBI Taxonomy" id="2791986"/>
    <lineage>
        <taxon>Bacteria</taxon>
        <taxon>Pseudomonadati</taxon>
        <taxon>Pseudomonadota</taxon>
        <taxon>Gammaproteobacteria</taxon>
        <taxon>Enterobacterales</taxon>
        <taxon>Budviciaceae</taxon>
        <taxon>Limnobaculum</taxon>
    </lineage>
</organism>
<dbReference type="Proteomes" id="UP001296921">
    <property type="component" value="Unassembled WGS sequence"/>
</dbReference>
<comment type="caution">
    <text evidence="3">The sequence shown here is derived from an EMBL/GenBank/DDBJ whole genome shotgun (WGS) entry which is preliminary data.</text>
</comment>
<evidence type="ECO:0000259" key="2">
    <source>
        <dbReference type="Pfam" id="PF25873"/>
    </source>
</evidence>
<dbReference type="InterPro" id="IPR013425">
    <property type="entry name" value="Autotrns_rpt"/>
</dbReference>
<evidence type="ECO:0000313" key="3">
    <source>
        <dbReference type="EMBL" id="MBK5143567.1"/>
    </source>
</evidence>
<name>A0ABS1IPD0_9GAMM</name>
<evidence type="ECO:0000313" key="4">
    <source>
        <dbReference type="Proteomes" id="UP001296921"/>
    </source>
</evidence>
<dbReference type="NCBIfam" id="TIGR02601">
    <property type="entry name" value="autotrns_rpt"/>
    <property type="match status" value="8"/>
</dbReference>
<protein>
    <submittedName>
        <fullName evidence="3">HTH-type transcriptional regulator MalT</fullName>
    </submittedName>
</protein>
<dbReference type="InterPro" id="IPR051551">
    <property type="entry name" value="Autotransporter_adhesion"/>
</dbReference>
<dbReference type="Pfam" id="PF25873">
    <property type="entry name" value="WHD_MalT"/>
    <property type="match status" value="1"/>
</dbReference>
<reference evidence="3 4" key="1">
    <citation type="submission" date="2020-11" db="EMBL/GenBank/DDBJ databases">
        <title>Insectihabitans protaetiae gen. nov. sp. nov. and Insectihabitans allomyrinae sp. nov., isolated from larvae of Protaetia brevitarsis seulensis and Allomyrina dichotoma, respectively.</title>
        <authorList>
            <person name="Lee S.D."/>
            <person name="Byeon Y.-S."/>
            <person name="Kim S.-M."/>
            <person name="Yang H.L."/>
            <person name="Kim I.S."/>
        </authorList>
    </citation>
    <scope>NUCLEOTIDE SEQUENCE [LARGE SCALE GENOMIC DNA]</scope>
    <source>
        <strain evidence="3 4">BWR-B9</strain>
    </source>
</reference>
<dbReference type="Pfam" id="PF12951">
    <property type="entry name" value="PATR"/>
    <property type="match status" value="11"/>
</dbReference>
<keyword evidence="4" id="KW-1185">Reference proteome</keyword>
<proteinExistence type="predicted"/>
<dbReference type="PANTHER" id="PTHR35037:SF3">
    <property type="entry name" value="C-TERMINAL REGION OF AIDA-LIKE PROTEIN"/>
    <property type="match status" value="1"/>
</dbReference>
<accession>A0ABS1IPD0</accession>
<dbReference type="InterPro" id="IPR059106">
    <property type="entry name" value="WHD_MalT"/>
</dbReference>
<dbReference type="EMBL" id="JADRCR010000002">
    <property type="protein sequence ID" value="MBK5143567.1"/>
    <property type="molecule type" value="Genomic_DNA"/>
</dbReference>
<feature type="domain" description="MalT-like winged helix" evidence="2">
    <location>
        <begin position="257"/>
        <end position="338"/>
    </location>
</feature>
<dbReference type="NCBIfam" id="NF003420">
    <property type="entry name" value="PRK04841.1"/>
    <property type="match status" value="1"/>
</dbReference>
<sequence length="2448" mass="250032">MLIPSKLSRPVRQSHVVIRDRLLNKLSNAFDYRLILVTSPAGYGKTTMVTQWASEIPYLGWYSLDESDNQPQRFASYLVSAVQQATNGHCEKSETLTQKHQYTSITALFAQLFVELSEWQQPLYLVIDDYHLITNDVIHDGMRFFLQHQPENLTLVILSRNLPALGIAKLRVHGQLLEIDSQHLAFTHDEAKDFFDRRLEAPVSAEESHRLCDEVAGWATALQLIALSTHQSGHSVKQSAKRLSGLNIRYLYDYLVDEVLDRTDVVTRSFLLRCSVLRSMNAELITCITGEERSQARLEETERQGLFIQRMDDRGEWFSFHPLFASFLHQRSQNELAQELPEIHKAAAQGWLSMGYSGEAIYHALSANNLELLRDILLQHAWSLFNHGELELLEECINALPYDYLIEKPKLILLQAWLAQGQHRHAEVNLILNNAGTISSVNSETLNLTGTGTYIINNSAGATISSVSGIPLDIAGSNTTIDNYGNISTGNNYAIWNNSGTINITNEAGGTISSLARTMQLYGTANIINRGLISTAAGGSDWAINANAAITVRNGGTIQNTSGQGAMFWSSTADTLILEPGSIIIGFVDAAGGNDLLALGGNTGSDSFNLSLIGNSTQYRHFVLFDKQENSKWTLTNTGTQNWTLSGGQLAIGSGAQLNGNIKNTTNNDVSLQLTGTLNASGNGTTAIQFDGTGQNSLIVDASGILSGTNTSLVKNNGGTLTVTGQGNYTGPVNVSGSSGILQIGDNGSATGGNITSNIADSGTVVFNRSDNSAYTGVVSGTGALAQSGSGTTTLTKVQTITGGTTVNNGVLQAGIANMIAASSGLQVNGGTFDLNGLNQTLKNLNGSAGGAITMGANNSTTLTVNNTANDIYSGTITGTGSLLKQNTGSLTLAGNVNLTGDVSSNIQVTGGSLLINGGNTVEDSSTQISNGSALTVSGAGSTLKSRVATSVGTSGAGTLNVSNAGTVLTNTLSGTGSGQVNLDGGTLKALAGNNTFISGFSATGLALLSGGGTVDSNGFDIATDNAFSGVGLLTKTGAGTFTLTGTSTHTGGTKVSGGVLRLTNAGSIGSSAVTIDSAGTLFVDSPSLGNYQFNNGLAGNGTLLVSLLDKTNTFQFGSGTGNLFAGTVQLGNSTFTLSGNNTVALTDATLQLDTGSTVIVGSGTQTVGGVVFNGGTLRFENLPTGVISTDILTLGSGTIAVSPDNIVNSTVNILQQDEGANFRLITAGSVTGDTSGLTLTDLSNNAIVDTANIQQGGDTVAIGSYAISLGSDATGLYSHYALTGLQLLSGFTTTLSNDATTPSGADELHALITGDGDLAINAGTSITLNNSSNSYTGNTYIDGGTLILGADNVLGAGKSLWYRANNSVVDLNGKTHIVSLLTNNNGITGATLNINGGNLTLRGNTESVFAVGLIGSSGSVTIDNGNSTGLTLTGNNTYTGDMTINSGSSLTIDGTGSYAGDITDNGSLIFTNSADLTYAGIVSGSGTLEKNSAATTLILTGDNTFTGSTLISGGTLQIGSGGSSGSITGNIVNNDALSFNRSDDITYAGVLSGTGSLTKLGGGSLTLSAADSSQGNVAVNAGSLIFSQSGDFNAASLTTASGATTTLNDNSTLNISGVFTQSSGSTLNVTLGVNEPVITANTAVLDGTLNVEGIDSAITPTSASALANSTTTMIHTTGGITGNFSTINVGSATSEYDYLTISGFKSSDGLDYDIGYGLTWLAGPALGNGTFTLTNSDDIFNVDVVLADQSGPFTSGWDGNSLTKEGDGTLLLSAVNTYTGATLLRGGTLQTGIENAFATSSRVSIANGATLDLNDFDQQANNLFGAGQIDLGSATLTANITIGSIFEGNIIGTGSLIKTGSNNFSLSGVNSYTGGTVIENGILALSNMNAAGSGEIDNHSSLRLESDNNETLFNKLSGVGFLIKEGDGVVTLAGSGSGQGGIDLNTGGLVFAQGDTFNAQYLSLNYNTSIGIAANTSVNLSDRLALNDTTIMSVALGNANPIVTANTATLGGVLNITGIDDGITVANASDLAATQKTIIHTLSSLTGDFASVDFGGATSSVDYLTLSSGVNGLDYNVGFGLTWLAGPTQGNGLFTLSDTADSFNVDVVLADQTGPFTSTWDGKTLTKEGLGLLQLSSVNTYTGSTLINAGTLQTGIANAFATSGDVAVAAGATLNLNGFAQQANNLSGGGHITLGAGALTANNTADSQFSGDINGTGSLIKSGTGVLTLSGLNGYSGGTTISTGKLIATQSGAFGSGDITDNSALELNFAADGTLANKITGSGDLVKSGAGNAQLTSTGIVLNRVDVNEGTLTFDTGDYVQLAGLTTASGATTTIESNTSLSVSTLQLIQNSGATLNVAKGTSLLPVIAAGSAVLDGTLNLTGYNFSTVGSASALDDTVYTIIHTTAGITGDFSSLNLNGSASPVDYLTLDGRIINGLDYNVGFGLT</sequence>
<evidence type="ECO:0000256" key="1">
    <source>
        <dbReference type="ARBA" id="ARBA00022729"/>
    </source>
</evidence>